<protein>
    <submittedName>
        <fullName evidence="2">Uncharacterized protein</fullName>
    </submittedName>
</protein>
<evidence type="ECO:0000313" key="2">
    <source>
        <dbReference type="EMBL" id="KAK9917945.1"/>
    </source>
</evidence>
<keyword evidence="3" id="KW-1185">Reference proteome</keyword>
<dbReference type="Proteomes" id="UP001491310">
    <property type="component" value="Unassembled WGS sequence"/>
</dbReference>
<feature type="region of interest" description="Disordered" evidence="1">
    <location>
        <begin position="1"/>
        <end position="72"/>
    </location>
</feature>
<gene>
    <name evidence="2" type="ORF">WJX75_009986</name>
</gene>
<reference evidence="2 3" key="1">
    <citation type="journal article" date="2024" name="Nat. Commun.">
        <title>Phylogenomics reveals the evolutionary origins of lichenization in chlorophyte algae.</title>
        <authorList>
            <person name="Puginier C."/>
            <person name="Libourel C."/>
            <person name="Otte J."/>
            <person name="Skaloud P."/>
            <person name="Haon M."/>
            <person name="Grisel S."/>
            <person name="Petersen M."/>
            <person name="Berrin J.G."/>
            <person name="Delaux P.M."/>
            <person name="Dal Grande F."/>
            <person name="Keller J."/>
        </authorList>
    </citation>
    <scope>NUCLEOTIDE SEQUENCE [LARGE SCALE GENOMIC DNA]</scope>
    <source>
        <strain evidence="2 3">SAG 216-7</strain>
    </source>
</reference>
<dbReference type="EMBL" id="JALJOT010000002">
    <property type="protein sequence ID" value="KAK9917945.1"/>
    <property type="molecule type" value="Genomic_DNA"/>
</dbReference>
<feature type="compositionally biased region" description="Basic and acidic residues" evidence="1">
    <location>
        <begin position="36"/>
        <end position="45"/>
    </location>
</feature>
<evidence type="ECO:0000256" key="1">
    <source>
        <dbReference type="SAM" id="MobiDB-lite"/>
    </source>
</evidence>
<proteinExistence type="predicted"/>
<evidence type="ECO:0000313" key="3">
    <source>
        <dbReference type="Proteomes" id="UP001491310"/>
    </source>
</evidence>
<organism evidence="2 3">
    <name type="scientific">Coccomyxa subellipsoidea</name>
    <dbReference type="NCBI Taxonomy" id="248742"/>
    <lineage>
        <taxon>Eukaryota</taxon>
        <taxon>Viridiplantae</taxon>
        <taxon>Chlorophyta</taxon>
        <taxon>core chlorophytes</taxon>
        <taxon>Trebouxiophyceae</taxon>
        <taxon>Trebouxiophyceae incertae sedis</taxon>
        <taxon>Coccomyxaceae</taxon>
        <taxon>Coccomyxa</taxon>
    </lineage>
</organism>
<accession>A0ABR2Z1S4</accession>
<dbReference type="PANTHER" id="PTHR37028:SF4">
    <property type="entry name" value="ALMS MOTIF DOMAIN-CONTAINING PROTEIN"/>
    <property type="match status" value="1"/>
</dbReference>
<name>A0ABR2Z1S4_9CHLO</name>
<dbReference type="PANTHER" id="PTHR37028">
    <property type="entry name" value="UNNAMED PRODUCT-RELATED"/>
    <property type="match status" value="1"/>
</dbReference>
<comment type="caution">
    <text evidence="2">The sequence shown here is derived from an EMBL/GenBank/DDBJ whole genome shotgun (WGS) entry which is preliminary data.</text>
</comment>
<sequence length="591" mass="66477">MSAPRERRSPQATVPKEFRLSETSRKHSRAAAAQRILEERRRDMTFRPALLPPRPGSPALGSESSLSGEARITRLAKPRTQLWEKCADRKREEEGGELAQCTFAPKVGRGPASGPKATVAGLPAPTRLYAHHDSKYRQWERLRAERDKEELKDCTFVPKVNASAGTHTPLHRRLSELQRQRSERLARMRLAREAADADATFSPVVNDRSLRMALAKQIRELQDELPASQRLSIARALPAPTPDAEAGFTFAPELNRTSERLLEDSAQLPGNFFERQRFFHDLKLRRLRVLQSEEDADCTFSPDTKGQSAVILAASARSADHVGQTTLEQAERLSVADKRRVEGARAGAAHDYYSQFPFQPAINERSRHLVKGGDRLCELTSSERRRERRETMAAKAEARMEAECTFQPRLTSRQPPTGTSQENRDPEDKGGLLRRIAEHRAEREAALEQQRARREMAELADCTFRPTRVAAAAPPPPKDNVAVAGMEAFMANKQRARQLAAEQAQREEKAFILHPRDTHAPTVPQPFCLRTDLREKETEGRRLQLQAAILAESMKECTFHPNTNEALNRQLLQAILASDVEQEDALSMCSV</sequence>
<feature type="compositionally biased region" description="Basic and acidic residues" evidence="1">
    <location>
        <begin position="16"/>
        <end position="25"/>
    </location>
</feature>
<feature type="compositionally biased region" description="Polar residues" evidence="1">
    <location>
        <begin position="408"/>
        <end position="421"/>
    </location>
</feature>
<feature type="region of interest" description="Disordered" evidence="1">
    <location>
        <begin position="398"/>
        <end position="430"/>
    </location>
</feature>